<gene>
    <name evidence="2" type="ORF">AGR4C_Cc160235</name>
</gene>
<dbReference type="Proteomes" id="UP000191897">
    <property type="component" value="Unassembled WGS sequence"/>
</dbReference>
<organism evidence="2 3">
    <name type="scientific">Agrobacterium tumefaciens str. Kerr 14</name>
    <dbReference type="NCBI Taxonomy" id="1183424"/>
    <lineage>
        <taxon>Bacteria</taxon>
        <taxon>Pseudomonadati</taxon>
        <taxon>Pseudomonadota</taxon>
        <taxon>Alphaproteobacteria</taxon>
        <taxon>Hyphomicrobiales</taxon>
        <taxon>Rhizobiaceae</taxon>
        <taxon>Rhizobium/Agrobacterium group</taxon>
        <taxon>Agrobacterium</taxon>
        <taxon>Agrobacterium tumefaciens complex</taxon>
    </lineage>
</organism>
<dbReference type="EMBL" id="FBWC01000008">
    <property type="protein sequence ID" value="CUX17935.1"/>
    <property type="molecule type" value="Genomic_DNA"/>
</dbReference>
<reference evidence="2 3" key="1">
    <citation type="submission" date="2016-01" db="EMBL/GenBank/DDBJ databases">
        <authorList>
            <person name="Oliw E.H."/>
        </authorList>
    </citation>
    <scope>NUCLEOTIDE SEQUENCE [LARGE SCALE GENOMIC DNA]</scope>
    <source>
        <strain evidence="2 3">Kerr 14</strain>
    </source>
</reference>
<evidence type="ECO:0000313" key="3">
    <source>
        <dbReference type="Proteomes" id="UP000191897"/>
    </source>
</evidence>
<evidence type="ECO:0000313" key="2">
    <source>
        <dbReference type="EMBL" id="CUX17935.1"/>
    </source>
</evidence>
<sequence>MAPSVVGLAAIIHNNRGQAANIATLDLNVGAHAKPSSSSDVNEFPISQPKSCLAA</sequence>
<proteinExistence type="predicted"/>
<protein>
    <submittedName>
        <fullName evidence="2">Uncharacterized protein</fullName>
    </submittedName>
</protein>
<accession>A0A1S7PAH3</accession>
<feature type="region of interest" description="Disordered" evidence="1">
    <location>
        <begin position="33"/>
        <end position="55"/>
    </location>
</feature>
<evidence type="ECO:0000256" key="1">
    <source>
        <dbReference type="SAM" id="MobiDB-lite"/>
    </source>
</evidence>
<dbReference type="AlphaFoldDB" id="A0A1S7PAH3"/>
<name>A0A1S7PAH3_AGRTU</name>